<proteinExistence type="inferred from homology"/>
<feature type="compositionally biased region" description="Acidic residues" evidence="9">
    <location>
        <begin position="160"/>
        <end position="172"/>
    </location>
</feature>
<dbReference type="EMBL" id="QGMJ01000065">
    <property type="protein sequence ID" value="TVY43424.1"/>
    <property type="molecule type" value="Genomic_DNA"/>
</dbReference>
<dbReference type="GO" id="GO:0031080">
    <property type="term" value="C:nuclear pore outer ring"/>
    <property type="evidence" value="ECO:0007669"/>
    <property type="project" value="TreeGrafter"/>
</dbReference>
<evidence type="ECO:0000256" key="6">
    <source>
        <dbReference type="ARBA" id="ARBA00023010"/>
    </source>
</evidence>
<evidence type="ECO:0000256" key="9">
    <source>
        <dbReference type="SAM" id="MobiDB-lite"/>
    </source>
</evidence>
<keyword evidence="4" id="KW-0509">mRNA transport</keyword>
<dbReference type="GO" id="GO:0006606">
    <property type="term" value="P:protein import into nucleus"/>
    <property type="evidence" value="ECO:0007669"/>
    <property type="project" value="TreeGrafter"/>
</dbReference>
<dbReference type="GO" id="GO:0006406">
    <property type="term" value="P:mRNA export from nucleus"/>
    <property type="evidence" value="ECO:0007669"/>
    <property type="project" value="TreeGrafter"/>
</dbReference>
<protein>
    <submittedName>
        <fullName evidence="10">Nucleoporin</fullName>
    </submittedName>
</protein>
<feature type="region of interest" description="Disordered" evidence="9">
    <location>
        <begin position="1"/>
        <end position="192"/>
    </location>
</feature>
<reference evidence="10 11" key="1">
    <citation type="submission" date="2018-05" db="EMBL/GenBank/DDBJ databases">
        <title>Genome sequencing and assembly of the regulated plant pathogen Lachnellula willkommii and related sister species for the development of diagnostic species identification markers.</title>
        <authorList>
            <person name="Giroux E."/>
            <person name="Bilodeau G."/>
        </authorList>
    </citation>
    <scope>NUCLEOTIDE SEQUENCE [LARGE SCALE GENOMIC DNA]</scope>
    <source>
        <strain evidence="10 11">CBS 197.66</strain>
    </source>
</reference>
<keyword evidence="8" id="KW-0539">Nucleus</keyword>
<dbReference type="GO" id="GO:0017056">
    <property type="term" value="F:structural constituent of nuclear pore"/>
    <property type="evidence" value="ECO:0007669"/>
    <property type="project" value="TreeGrafter"/>
</dbReference>
<keyword evidence="5" id="KW-0653">Protein transport</keyword>
<evidence type="ECO:0000256" key="3">
    <source>
        <dbReference type="ARBA" id="ARBA00022448"/>
    </source>
</evidence>
<comment type="subcellular location">
    <subcellularLocation>
        <location evidence="1">Nucleus</location>
        <location evidence="1">Nuclear pore complex</location>
    </subcellularLocation>
</comment>
<evidence type="ECO:0000256" key="5">
    <source>
        <dbReference type="ARBA" id="ARBA00022927"/>
    </source>
</evidence>
<organism evidence="10 11">
    <name type="scientific">Lachnellula subtilissima</name>
    <dbReference type="NCBI Taxonomy" id="602034"/>
    <lineage>
        <taxon>Eukaryota</taxon>
        <taxon>Fungi</taxon>
        <taxon>Dikarya</taxon>
        <taxon>Ascomycota</taxon>
        <taxon>Pezizomycotina</taxon>
        <taxon>Leotiomycetes</taxon>
        <taxon>Helotiales</taxon>
        <taxon>Lachnaceae</taxon>
        <taxon>Lachnellula</taxon>
    </lineage>
</organism>
<evidence type="ECO:0000256" key="4">
    <source>
        <dbReference type="ARBA" id="ARBA00022816"/>
    </source>
</evidence>
<dbReference type="OrthoDB" id="5422384at2759"/>
<evidence type="ECO:0000313" key="11">
    <source>
        <dbReference type="Proteomes" id="UP000462212"/>
    </source>
</evidence>
<evidence type="ECO:0000256" key="1">
    <source>
        <dbReference type="ARBA" id="ARBA00004567"/>
    </source>
</evidence>
<dbReference type="GO" id="GO:0045893">
    <property type="term" value="P:positive regulation of DNA-templated transcription"/>
    <property type="evidence" value="ECO:0007669"/>
    <property type="project" value="TreeGrafter"/>
</dbReference>
<gene>
    <name evidence="10" type="primary">NUP85</name>
    <name evidence="10" type="ORF">LSUB1_G001466</name>
</gene>
<dbReference type="InterPro" id="IPR011502">
    <property type="entry name" value="Nucleoporin_Nup85"/>
</dbReference>
<evidence type="ECO:0000256" key="8">
    <source>
        <dbReference type="ARBA" id="ARBA00023242"/>
    </source>
</evidence>
<sequence>MTYQVPYSSSPPSTPDRRSSNGRNIFGLSNPSTTPAGPPPSSAGSFTPAGPPPSSILGSSMLGANSPLKPLSFSQQSTFSPSQSKVDAFNSSNFSNSASSSATPKYSVFQPPKQRGFHAPHDSEEEEYEEGDDTGEYMDEDDDLRQSLKGDYTQDTNAMMDDDAPYEEDENMNDYQSGVRSNGYTQRSSSDLLLGTPGALVRSQEEDMRSLKDSFSVATKPSIFGKIAKDMYTRMGVPNVEESDDLVLDTEAIITKLYEDGIQTEGDDSLQHALGKISGDLTNLWTDYQSTTATYSSEEYTATIGPGPRASNFAKANFLAGLALNIHHSLDILSSNTAKTFHPSAIPSPRSKAIPGVLVEWLGAYHDPYTSQFDEIQVHRPSPANHQLFWGAIFNGILRGKMVSVINTLKDAGWRHARSGMDDMRDLSGQVGFTGQSLINIEKVASAAVVALSTCPGIDGDWNTRGSDWTLFRLRVSQSLEDLKNFAEGKDRGHNASTVSDRFGNSSMGTYSTIARKAESQVPWTIYQNFLTLYSLVLGDSAAVISNAQDWCEATIGLVLWWDGGKNNRRSYLGQSRDNGVYLRRLREALALVTGDTTDFQVNTLNPVEVGLASLIDGDNEAVVGFLRAWSGPVSSAVAEVASIGGWLPPAEPQSLINMGSLDQDDMDLLGINSSPSKIDGIKDQTLIIYARSLTNRGELQSTAASQTRQQSREGWELAIAVLGRLDSAARSEEMVGNFLRDFQLDSAETVDKLWVLLVDIGMTRHAETSAESYADILAEDSHNYGEALWYYALAHKETKVKDVLDLLISLSLVQSIAFPPDAEMDDYLRSLVSSPKTTLTDLSKMDVPAAELLHKLLSGYATLRKFYDLRDEEVLLPKGLKPQNGAITRKSEAAAALLAVITSSDDNIRGGLYDEGRGAVVSVDFLLALLGEAMVFVNQPNVTISTSQIDILLKAIEDIQTVGPRVYSACMEFLQTVIASAAGLKGSSPTDMLRKSTSNTSGTSSFSMVGSSMLASQLKQSMGGSGVLVKGNIKRGWDWRRGVSAGTTGDDVLRILRLGLAKDLAKAWLLEADGTIPSGLPPIHKFPLSITQSPRQRIRHDALLHNVRRITRNPENLGTEPAGPEIHRRRAELRLLGQQAREDVVTAPPEEEEAAEEQRGREPVVDARQAVELIDLARAVYGAAVQAFGLLARVLDLQARFDVLDRGGYEADGAAGHDASEGVADGG</sequence>
<accession>A0A8H8UGM4</accession>
<comment type="caution">
    <text evidence="10">The sequence shown here is derived from an EMBL/GenBank/DDBJ whole genome shotgun (WGS) entry which is preliminary data.</text>
</comment>
<feature type="compositionally biased region" description="Acidic residues" evidence="9">
    <location>
        <begin position="123"/>
        <end position="143"/>
    </location>
</feature>
<keyword evidence="6" id="KW-0811">Translocation</keyword>
<keyword evidence="11" id="KW-1185">Reference proteome</keyword>
<keyword evidence="7" id="KW-0906">Nuclear pore complex</keyword>
<dbReference type="AlphaFoldDB" id="A0A8H8UGM4"/>
<dbReference type="PANTHER" id="PTHR13373">
    <property type="entry name" value="FROUNT PROTEIN-RELATED"/>
    <property type="match status" value="1"/>
</dbReference>
<feature type="compositionally biased region" description="Low complexity" evidence="9">
    <location>
        <begin position="1"/>
        <end position="11"/>
    </location>
</feature>
<name>A0A8H8UGM4_9HELO</name>
<evidence type="ECO:0000256" key="2">
    <source>
        <dbReference type="ARBA" id="ARBA00005573"/>
    </source>
</evidence>
<feature type="region of interest" description="Disordered" evidence="9">
    <location>
        <begin position="1143"/>
        <end position="1164"/>
    </location>
</feature>
<feature type="compositionally biased region" description="Low complexity" evidence="9">
    <location>
        <begin position="72"/>
        <end position="102"/>
    </location>
</feature>
<keyword evidence="3" id="KW-0813">Transport</keyword>
<dbReference type="PANTHER" id="PTHR13373:SF21">
    <property type="entry name" value="NUCLEAR PORE COMPLEX PROTEIN NUP85"/>
    <property type="match status" value="1"/>
</dbReference>
<dbReference type="Proteomes" id="UP000462212">
    <property type="component" value="Unassembled WGS sequence"/>
</dbReference>
<comment type="similarity">
    <text evidence="2">Belongs to the nucleoporin Nup85 family.</text>
</comment>
<feature type="compositionally biased region" description="Polar residues" evidence="9">
    <location>
        <begin position="173"/>
        <end position="191"/>
    </location>
</feature>
<feature type="compositionally biased region" description="Polar residues" evidence="9">
    <location>
        <begin position="21"/>
        <end position="30"/>
    </location>
</feature>
<evidence type="ECO:0000313" key="10">
    <source>
        <dbReference type="EMBL" id="TVY43424.1"/>
    </source>
</evidence>
<evidence type="ECO:0000256" key="7">
    <source>
        <dbReference type="ARBA" id="ARBA00023132"/>
    </source>
</evidence>